<dbReference type="AlphaFoldDB" id="A0A6N7X3L7"/>
<feature type="domain" description="Transposase IS110-like N-terminal" evidence="1">
    <location>
        <begin position="7"/>
        <end position="152"/>
    </location>
</feature>
<dbReference type="InterPro" id="IPR002525">
    <property type="entry name" value="Transp_IS110-like_N"/>
</dbReference>
<name>A0A6N7X3L7_9FIRM</name>
<dbReference type="Pfam" id="PF01548">
    <property type="entry name" value="DEDD_Tnp_IS110"/>
    <property type="match status" value="1"/>
</dbReference>
<proteinExistence type="predicted"/>
<reference evidence="2 3" key="1">
    <citation type="submission" date="2019-08" db="EMBL/GenBank/DDBJ databases">
        <title>In-depth cultivation of the pig gut microbiome towards novel bacterial diversity and tailored functional studies.</title>
        <authorList>
            <person name="Wylensek D."/>
            <person name="Hitch T.C.A."/>
            <person name="Clavel T."/>
        </authorList>
    </citation>
    <scope>NUCLEOTIDE SEQUENCE [LARGE SCALE GENOMIC DNA]</scope>
    <source>
        <strain evidence="2 3">WCA-MUC-591-APC-4B</strain>
    </source>
</reference>
<dbReference type="GO" id="GO:0003677">
    <property type="term" value="F:DNA binding"/>
    <property type="evidence" value="ECO:0007669"/>
    <property type="project" value="InterPro"/>
</dbReference>
<dbReference type="EMBL" id="VUNA01000002">
    <property type="protein sequence ID" value="MST70090.1"/>
    <property type="molecule type" value="Genomic_DNA"/>
</dbReference>
<evidence type="ECO:0000313" key="2">
    <source>
        <dbReference type="EMBL" id="MST70090.1"/>
    </source>
</evidence>
<dbReference type="RefSeq" id="WP_154553650.1">
    <property type="nucleotide sequence ID" value="NZ_VUNA01000002.1"/>
</dbReference>
<evidence type="ECO:0000259" key="1">
    <source>
        <dbReference type="Pfam" id="PF01548"/>
    </source>
</evidence>
<protein>
    <submittedName>
        <fullName evidence="2">IS110 family transposase</fullName>
    </submittedName>
</protein>
<sequence>MKSIIYVGMDVHKASFTLSCFSVTTQETFATVKISPDAKAIKKYLDGVSLSRSEECEFVCGYEAGCLGYTLYHQLTAMNIRCVIMAPTTILRNSKRVKTDRIDAENLARCLAYGGYKSVYIPTAQDEAVRDYLRMRDDHKLMLKKIKQQINAFCLKHNKIYPGNKSWYVISPKVSCKRFGL</sequence>
<organism evidence="2 3">
    <name type="scientific">Mogibacterium kristiansenii</name>
    <dbReference type="NCBI Taxonomy" id="2606708"/>
    <lineage>
        <taxon>Bacteria</taxon>
        <taxon>Bacillati</taxon>
        <taxon>Bacillota</taxon>
        <taxon>Clostridia</taxon>
        <taxon>Peptostreptococcales</taxon>
        <taxon>Anaerovoracaceae</taxon>
        <taxon>Mogibacterium</taxon>
    </lineage>
</organism>
<dbReference type="Proteomes" id="UP000469424">
    <property type="component" value="Unassembled WGS sequence"/>
</dbReference>
<dbReference type="PANTHER" id="PTHR33055:SF15">
    <property type="entry name" value="TRANSPOSASE-RELATED"/>
    <property type="match status" value="1"/>
</dbReference>
<evidence type="ECO:0000313" key="3">
    <source>
        <dbReference type="Proteomes" id="UP000469424"/>
    </source>
</evidence>
<dbReference type="GO" id="GO:0006313">
    <property type="term" value="P:DNA transposition"/>
    <property type="evidence" value="ECO:0007669"/>
    <property type="project" value="InterPro"/>
</dbReference>
<gene>
    <name evidence="2" type="ORF">FYJ65_01845</name>
</gene>
<comment type="caution">
    <text evidence="2">The sequence shown here is derived from an EMBL/GenBank/DDBJ whole genome shotgun (WGS) entry which is preliminary data.</text>
</comment>
<dbReference type="InterPro" id="IPR047650">
    <property type="entry name" value="Transpos_IS110"/>
</dbReference>
<dbReference type="GO" id="GO:0004803">
    <property type="term" value="F:transposase activity"/>
    <property type="evidence" value="ECO:0007669"/>
    <property type="project" value="InterPro"/>
</dbReference>
<accession>A0A6N7X3L7</accession>
<keyword evidence="3" id="KW-1185">Reference proteome</keyword>
<dbReference type="PANTHER" id="PTHR33055">
    <property type="entry name" value="TRANSPOSASE FOR INSERTION SEQUENCE ELEMENT IS1111A"/>
    <property type="match status" value="1"/>
</dbReference>